<dbReference type="GO" id="GO:0006325">
    <property type="term" value="P:chromatin organization"/>
    <property type="evidence" value="ECO:0007669"/>
    <property type="project" value="UniProtKB-KW"/>
</dbReference>
<proteinExistence type="inferred from homology"/>
<name>A0A131Z4I4_RHIAP</name>
<dbReference type="AlphaFoldDB" id="A0A131Z4I4"/>
<comment type="similarity">
    <text evidence="2">Belongs to the EAF7 family.</text>
</comment>
<evidence type="ECO:0000256" key="4">
    <source>
        <dbReference type="ARBA" id="ARBA00023015"/>
    </source>
</evidence>
<evidence type="ECO:0000256" key="3">
    <source>
        <dbReference type="ARBA" id="ARBA00022853"/>
    </source>
</evidence>
<evidence type="ECO:0000313" key="7">
    <source>
        <dbReference type="EMBL" id="JAP86207.1"/>
    </source>
</evidence>
<comment type="subcellular location">
    <subcellularLocation>
        <location evidence="1">Nucleus</location>
    </subcellularLocation>
</comment>
<dbReference type="EMBL" id="GEDV01002350">
    <property type="protein sequence ID" value="JAP86207.1"/>
    <property type="molecule type" value="Transcribed_RNA"/>
</dbReference>
<dbReference type="PANTHER" id="PTHR13581:SF5">
    <property type="entry name" value="MRG_MORF4L-BINDING PROTEIN"/>
    <property type="match status" value="1"/>
</dbReference>
<dbReference type="GO" id="GO:0006357">
    <property type="term" value="P:regulation of transcription by RNA polymerase II"/>
    <property type="evidence" value="ECO:0007669"/>
    <property type="project" value="TreeGrafter"/>
</dbReference>
<accession>A0A131Z4I4</accession>
<dbReference type="GO" id="GO:0005634">
    <property type="term" value="C:nucleus"/>
    <property type="evidence" value="ECO:0007669"/>
    <property type="project" value="UniProtKB-SubCell"/>
</dbReference>
<keyword evidence="6" id="KW-0539">Nucleus</keyword>
<keyword evidence="4" id="KW-0805">Transcription regulation</keyword>
<dbReference type="Pfam" id="PF07904">
    <property type="entry name" value="Eaf7"/>
    <property type="match status" value="1"/>
</dbReference>
<evidence type="ECO:0000256" key="2">
    <source>
        <dbReference type="ARBA" id="ARBA00007117"/>
    </source>
</evidence>
<dbReference type="GO" id="GO:0035267">
    <property type="term" value="C:NuA4 histone acetyltransferase complex"/>
    <property type="evidence" value="ECO:0007669"/>
    <property type="project" value="TreeGrafter"/>
</dbReference>
<evidence type="ECO:0000256" key="6">
    <source>
        <dbReference type="ARBA" id="ARBA00023242"/>
    </source>
</evidence>
<dbReference type="PANTHER" id="PTHR13581">
    <property type="entry name" value="MRG-BINDING PROTEIN"/>
    <property type="match status" value="1"/>
</dbReference>
<reference evidence="7" key="1">
    <citation type="journal article" date="2016" name="Ticks Tick Borne Dis.">
        <title>De novo assembly and annotation of the salivary gland transcriptome of Rhipicephalus appendiculatus male and female ticks during blood feeding.</title>
        <authorList>
            <person name="de Castro M.H."/>
            <person name="de Klerk D."/>
            <person name="Pienaar R."/>
            <person name="Latif A.A."/>
            <person name="Rees D.J."/>
            <person name="Mans B.J."/>
        </authorList>
    </citation>
    <scope>NUCLEOTIDE SEQUENCE</scope>
    <source>
        <tissue evidence="7">Salivary glands</tissue>
    </source>
</reference>
<keyword evidence="5" id="KW-0804">Transcription</keyword>
<evidence type="ECO:0000256" key="5">
    <source>
        <dbReference type="ARBA" id="ARBA00023163"/>
    </source>
</evidence>
<sequence length="129" mass="14372">MDSIYEKPAETLDWNVDTEVQLFHAMKGHKPVGVNRYFQMACIHEKFSASLNKDISSQTIWDHLDTMYDMAALGMQGSLDLVGGFDLLSGDGEEEPFRGSAHLLVSHTHCGLLGHYSTPLAPSAHYYVK</sequence>
<evidence type="ECO:0000256" key="1">
    <source>
        <dbReference type="ARBA" id="ARBA00004123"/>
    </source>
</evidence>
<protein>
    <submittedName>
        <fullName evidence="7">MRG-binding protein</fullName>
    </submittedName>
</protein>
<keyword evidence="3" id="KW-0156">Chromatin regulator</keyword>
<organism evidence="7">
    <name type="scientific">Rhipicephalus appendiculatus</name>
    <name type="common">Brown ear tick</name>
    <dbReference type="NCBI Taxonomy" id="34631"/>
    <lineage>
        <taxon>Eukaryota</taxon>
        <taxon>Metazoa</taxon>
        <taxon>Ecdysozoa</taxon>
        <taxon>Arthropoda</taxon>
        <taxon>Chelicerata</taxon>
        <taxon>Arachnida</taxon>
        <taxon>Acari</taxon>
        <taxon>Parasitiformes</taxon>
        <taxon>Ixodida</taxon>
        <taxon>Ixodoidea</taxon>
        <taxon>Ixodidae</taxon>
        <taxon>Rhipicephalinae</taxon>
        <taxon>Rhipicephalus</taxon>
        <taxon>Rhipicephalus</taxon>
    </lineage>
</organism>
<dbReference type="InterPro" id="IPR012423">
    <property type="entry name" value="Eaf7/MRGBP"/>
</dbReference>